<proteinExistence type="predicted"/>
<organism evidence="1">
    <name type="scientific">Siphoviridae sp. ctB3v5</name>
    <dbReference type="NCBI Taxonomy" id="2826186"/>
    <lineage>
        <taxon>Viruses</taxon>
        <taxon>Duplodnaviria</taxon>
        <taxon>Heunggongvirae</taxon>
        <taxon>Uroviricota</taxon>
        <taxon>Caudoviricetes</taxon>
    </lineage>
</organism>
<protein>
    <submittedName>
        <fullName evidence="1">Uncharacterized protein</fullName>
    </submittedName>
</protein>
<sequence>MEGSTRQADEAFIAKMNSIMKEFNDVYSDILEKAEAIR</sequence>
<dbReference type="EMBL" id="BK014849">
    <property type="protein sequence ID" value="DAD78727.1"/>
    <property type="molecule type" value="Genomic_DNA"/>
</dbReference>
<reference evidence="1" key="1">
    <citation type="journal article" date="2021" name="Proc. Natl. Acad. Sci. U.S.A.">
        <title>A Catalog of Tens of Thousands of Viruses from Human Metagenomes Reveals Hidden Associations with Chronic Diseases.</title>
        <authorList>
            <person name="Tisza M.J."/>
            <person name="Buck C.B."/>
        </authorList>
    </citation>
    <scope>NUCLEOTIDE SEQUENCE</scope>
    <source>
        <strain evidence="1">CtB3v5</strain>
    </source>
</reference>
<evidence type="ECO:0000313" key="1">
    <source>
        <dbReference type="EMBL" id="DAD78727.1"/>
    </source>
</evidence>
<name>A0A8S5M9H0_9CAUD</name>
<accession>A0A8S5M9H0</accession>